<dbReference type="NCBIfam" id="NF003921">
    <property type="entry name" value="PRK05443.2-2"/>
    <property type="match status" value="1"/>
</dbReference>
<feature type="binding site" evidence="8">
    <location>
        <position position="66"/>
    </location>
    <ligand>
        <name>ATP</name>
        <dbReference type="ChEBI" id="CHEBI:30616"/>
    </ligand>
</feature>
<keyword evidence="1 8" id="KW-0597">Phosphoprotein</keyword>
<sequence>MSDTSTPDTKPAHAATLPIDAPPAEGEFLNRESSWLEFNRRVLHEALDERTPLLERVGFLAIFNSNLDEYYQKRVGGLKRQIEAGLMTRTVDGLSPEQQIEMIRELVIPMLDVQAQCFTEVVKPALKAKGIHLLAWEELSDAEREEANEYFMTNLFPVVTPLSVDPGHPFPFISNLSTSLGVMLQHPVVEKNDPMMSPIQTPSVDGEAELEDNAGRMQFARVKVPQVLPSWVKLAGDDGQDKFISTEQVIRHNLDKLFDGMIIKHVEPFRITRNADVERDEEDAEDLLELIEQELRDRRFADAVRLETDDAPFHPMNHFLMQELGLQQDDVYQMPAELDFNDLWEIHGSVNRPDLKYEPWTPMVPTRLADVDSNIFSVIRNGDILVHHPYESFSASVERFIRRAATDPDVIAIKLTLYRTAKDSPFIPDLIKAAEAGKQVVVLVELKARFDEERNVQLAQRLEKAGIHVVYGVVGYKTHTKTSLVVRKEKDGLRTYAHIGTGNYNSKTANLYTDLGLFTCDPRITGDLVEVFHLLTGRSLKRDFNHLLIAPTNMRKRFVEMIDREIAHAQAWKQAGSHEDDRPLIVAKMNSLEDRRMCRKLYEASNAGVKIQLIVRGFCTLRPGVPGLSENITVQSVIGRFLEHSRIYHYRNGQGVTSYDPTQVTAKTSGSEETGRGGNAEYYIGSADWMYRNLNNRVECITPVYDPALQAKLKTIVDTMLADHRQTWDMDAEGNYTQRTPPKITEKNAATPAVVGTHQHLMDLTRLELADG</sequence>
<evidence type="ECO:0000259" key="11">
    <source>
        <dbReference type="Pfam" id="PF02503"/>
    </source>
</evidence>
<evidence type="ECO:0000256" key="5">
    <source>
        <dbReference type="ARBA" id="ARBA00022777"/>
    </source>
</evidence>
<dbReference type="SUPFAM" id="SSF143724">
    <property type="entry name" value="PHP14-like"/>
    <property type="match status" value="1"/>
</dbReference>
<evidence type="ECO:0000313" key="15">
    <source>
        <dbReference type="EMBL" id="MBB6429624.1"/>
    </source>
</evidence>
<feature type="binding site" evidence="8">
    <location>
        <position position="419"/>
    </location>
    <ligand>
        <name>Mg(2+)</name>
        <dbReference type="ChEBI" id="CHEBI:18420"/>
    </ligand>
</feature>
<evidence type="ECO:0000256" key="8">
    <source>
        <dbReference type="HAMAP-Rule" id="MF_00347"/>
    </source>
</evidence>
<dbReference type="PANTHER" id="PTHR30218:SF0">
    <property type="entry name" value="POLYPHOSPHATE KINASE"/>
    <property type="match status" value="1"/>
</dbReference>
<protein>
    <recommendedName>
        <fullName evidence="8 9">Polyphosphate kinase</fullName>
        <ecNumber evidence="8 9">2.7.4.1</ecNumber>
    </recommendedName>
    <alternativeName>
        <fullName evidence="8">ATP-polyphosphate phosphotransferase</fullName>
    </alternativeName>
    <alternativeName>
        <fullName evidence="8">Polyphosphoric acid kinase</fullName>
    </alternativeName>
</protein>
<dbReference type="RefSeq" id="WP_184677196.1">
    <property type="nucleotide sequence ID" value="NZ_JACHGY010000001.1"/>
</dbReference>
<keyword evidence="2 8" id="KW-0808">Transferase</keyword>
<dbReference type="InterPro" id="IPR025200">
    <property type="entry name" value="PPK_C_dom2"/>
</dbReference>
<dbReference type="CDD" id="cd09168">
    <property type="entry name" value="PLDc_PaPPK1_C2_like"/>
    <property type="match status" value="1"/>
</dbReference>
<feature type="domain" description="Polyphosphate kinase C-terminal" evidence="13">
    <location>
        <begin position="676"/>
        <end position="745"/>
    </location>
</feature>
<keyword evidence="3 8" id="KW-0479">Metal-binding</keyword>
<dbReference type="Gene3D" id="3.30.1840.10">
    <property type="entry name" value="Polyphosphate kinase middle domain"/>
    <property type="match status" value="1"/>
</dbReference>
<comment type="cofactor">
    <cofactor evidence="8">
        <name>Mg(2+)</name>
        <dbReference type="ChEBI" id="CHEBI:18420"/>
    </cofactor>
</comment>
<organism evidence="15 16">
    <name type="scientific">Algisphaera agarilytica</name>
    <dbReference type="NCBI Taxonomy" id="1385975"/>
    <lineage>
        <taxon>Bacteria</taxon>
        <taxon>Pseudomonadati</taxon>
        <taxon>Planctomycetota</taxon>
        <taxon>Phycisphaerae</taxon>
        <taxon>Phycisphaerales</taxon>
        <taxon>Phycisphaeraceae</taxon>
        <taxon>Algisphaera</taxon>
    </lineage>
</organism>
<evidence type="ECO:0000256" key="9">
    <source>
        <dbReference type="RuleBase" id="RU003800"/>
    </source>
</evidence>
<proteinExistence type="inferred from homology"/>
<evidence type="ECO:0000256" key="10">
    <source>
        <dbReference type="SAM" id="MobiDB-lite"/>
    </source>
</evidence>
<feature type="domain" description="Polyphosphate kinase N-terminal" evidence="12">
    <location>
        <begin position="28"/>
        <end position="133"/>
    </location>
</feature>
<dbReference type="InterPro" id="IPR003414">
    <property type="entry name" value="PP_kinase"/>
</dbReference>
<evidence type="ECO:0000256" key="3">
    <source>
        <dbReference type="ARBA" id="ARBA00022723"/>
    </source>
</evidence>
<dbReference type="GO" id="GO:0046872">
    <property type="term" value="F:metal ion binding"/>
    <property type="evidence" value="ECO:0007669"/>
    <property type="project" value="UniProtKB-KW"/>
</dbReference>
<dbReference type="GO" id="GO:0009358">
    <property type="term" value="C:polyphosphate kinase complex"/>
    <property type="evidence" value="ECO:0007669"/>
    <property type="project" value="InterPro"/>
</dbReference>
<dbReference type="EMBL" id="JACHGY010000001">
    <property type="protein sequence ID" value="MBB6429624.1"/>
    <property type="molecule type" value="Genomic_DNA"/>
</dbReference>
<comment type="PTM">
    <text evidence="8 9">An intermediate of this reaction is the autophosphorylated ppk in which a phosphate is covalently linked to a histidine residue through a N-P bond.</text>
</comment>
<keyword evidence="5 8" id="KW-0418">Kinase</keyword>
<feature type="domain" description="Polyphosphate kinase middle" evidence="11">
    <location>
        <begin position="143"/>
        <end position="346"/>
    </location>
</feature>
<dbReference type="GO" id="GO:0006799">
    <property type="term" value="P:polyphosphate biosynthetic process"/>
    <property type="evidence" value="ECO:0007669"/>
    <property type="project" value="UniProtKB-UniRule"/>
</dbReference>
<name>A0A7X0H884_9BACT</name>
<keyword evidence="16" id="KW-1185">Reference proteome</keyword>
<feature type="binding site" evidence="8">
    <location>
        <position position="512"/>
    </location>
    <ligand>
        <name>ATP</name>
        <dbReference type="ChEBI" id="CHEBI:30616"/>
    </ligand>
</feature>
<dbReference type="Pfam" id="PF17941">
    <property type="entry name" value="PP_kinase_C_1"/>
    <property type="match status" value="1"/>
</dbReference>
<dbReference type="NCBIfam" id="TIGR03705">
    <property type="entry name" value="poly_P_kin"/>
    <property type="match status" value="1"/>
</dbReference>
<evidence type="ECO:0000259" key="13">
    <source>
        <dbReference type="Pfam" id="PF13090"/>
    </source>
</evidence>
<evidence type="ECO:0000256" key="7">
    <source>
        <dbReference type="ARBA" id="ARBA00022842"/>
    </source>
</evidence>
<dbReference type="Pfam" id="PF02503">
    <property type="entry name" value="PP_kinase"/>
    <property type="match status" value="1"/>
</dbReference>
<dbReference type="PANTHER" id="PTHR30218">
    <property type="entry name" value="POLYPHOSPHATE KINASE"/>
    <property type="match status" value="1"/>
</dbReference>
<evidence type="ECO:0000256" key="1">
    <source>
        <dbReference type="ARBA" id="ARBA00022553"/>
    </source>
</evidence>
<keyword evidence="4 8" id="KW-0547">Nucleotide-binding</keyword>
<dbReference type="SUPFAM" id="SSF56024">
    <property type="entry name" value="Phospholipase D/nuclease"/>
    <property type="match status" value="2"/>
</dbReference>
<feature type="binding site" evidence="8">
    <location>
        <position position="644"/>
    </location>
    <ligand>
        <name>ATP</name>
        <dbReference type="ChEBI" id="CHEBI:30616"/>
    </ligand>
</feature>
<dbReference type="SUPFAM" id="SSF140356">
    <property type="entry name" value="PPK N-terminal domain-like"/>
    <property type="match status" value="1"/>
</dbReference>
<feature type="region of interest" description="Disordered" evidence="10">
    <location>
        <begin position="1"/>
        <end position="23"/>
    </location>
</feature>
<dbReference type="InterPro" id="IPR041108">
    <property type="entry name" value="PP_kinase_C_1"/>
</dbReference>
<dbReference type="Pfam" id="PF13089">
    <property type="entry name" value="PP_kinase_N"/>
    <property type="match status" value="1"/>
</dbReference>
<feature type="binding site" evidence="8">
    <location>
        <position position="616"/>
    </location>
    <ligand>
        <name>ATP</name>
        <dbReference type="ChEBI" id="CHEBI:30616"/>
    </ligand>
</feature>
<dbReference type="PIRSF" id="PIRSF015589">
    <property type="entry name" value="PP_kinase"/>
    <property type="match status" value="1"/>
</dbReference>
<dbReference type="InterPro" id="IPR024953">
    <property type="entry name" value="PP_kinase_middle"/>
</dbReference>
<comment type="catalytic activity">
    <reaction evidence="8 9">
        <text>[phosphate](n) + ATP = [phosphate](n+1) + ADP</text>
        <dbReference type="Rhea" id="RHEA:19573"/>
        <dbReference type="Rhea" id="RHEA-COMP:9859"/>
        <dbReference type="Rhea" id="RHEA-COMP:14280"/>
        <dbReference type="ChEBI" id="CHEBI:16838"/>
        <dbReference type="ChEBI" id="CHEBI:30616"/>
        <dbReference type="ChEBI" id="CHEBI:456216"/>
        <dbReference type="EC" id="2.7.4.1"/>
    </reaction>
</comment>
<dbReference type="Gene3D" id="3.30.870.10">
    <property type="entry name" value="Endonuclease Chain A"/>
    <property type="match status" value="2"/>
</dbReference>
<accession>A0A7X0H884</accession>
<keyword evidence="7 8" id="KW-0460">Magnesium</keyword>
<reference evidence="15 16" key="1">
    <citation type="submission" date="2020-08" db="EMBL/GenBank/DDBJ databases">
        <title>Genomic Encyclopedia of Type Strains, Phase IV (KMG-IV): sequencing the most valuable type-strain genomes for metagenomic binning, comparative biology and taxonomic classification.</title>
        <authorList>
            <person name="Goeker M."/>
        </authorList>
    </citation>
    <scope>NUCLEOTIDE SEQUENCE [LARGE SCALE GENOMIC DNA]</scope>
    <source>
        <strain evidence="15 16">DSM 103725</strain>
    </source>
</reference>
<dbReference type="Gene3D" id="1.20.58.310">
    <property type="entry name" value="Polyphosphate kinase N-terminal domain"/>
    <property type="match status" value="1"/>
</dbReference>
<feature type="active site" description="Phosphohistidine intermediate" evidence="8">
    <location>
        <position position="479"/>
    </location>
</feature>
<evidence type="ECO:0000259" key="12">
    <source>
        <dbReference type="Pfam" id="PF13089"/>
    </source>
</evidence>
<feature type="domain" description="Polyphosphate kinase C-terminal" evidence="13">
    <location>
        <begin position="547"/>
        <end position="654"/>
    </location>
</feature>
<keyword evidence="6 8" id="KW-0067">ATP-binding</keyword>
<comment type="caution">
    <text evidence="15">The sequence shown here is derived from an EMBL/GenBank/DDBJ whole genome shotgun (WGS) entry which is preliminary data.</text>
</comment>
<evidence type="ECO:0000256" key="6">
    <source>
        <dbReference type="ARBA" id="ARBA00022840"/>
    </source>
</evidence>
<comment type="similarity">
    <text evidence="8 9">Belongs to the polyphosphate kinase 1 (PPK1) family.</text>
</comment>
<feature type="domain" description="Polyphosphate kinase C-terminal" evidence="14">
    <location>
        <begin position="374"/>
        <end position="539"/>
    </location>
</feature>
<dbReference type="GO" id="GO:0005524">
    <property type="term" value="F:ATP binding"/>
    <property type="evidence" value="ECO:0007669"/>
    <property type="project" value="UniProtKB-KW"/>
</dbReference>
<dbReference type="InterPro" id="IPR025198">
    <property type="entry name" value="PPK_N_dom"/>
</dbReference>
<gene>
    <name evidence="8" type="primary">ppk</name>
    <name evidence="15" type="ORF">HNQ40_001430</name>
</gene>
<evidence type="ECO:0000256" key="2">
    <source>
        <dbReference type="ARBA" id="ARBA00022679"/>
    </source>
</evidence>
<evidence type="ECO:0000256" key="4">
    <source>
        <dbReference type="ARBA" id="ARBA00022741"/>
    </source>
</evidence>
<dbReference type="Pfam" id="PF13090">
    <property type="entry name" value="PP_kinase_C"/>
    <property type="match status" value="2"/>
</dbReference>
<dbReference type="InterPro" id="IPR036832">
    <property type="entry name" value="PPK_N_dom_sf"/>
</dbReference>
<dbReference type="GO" id="GO:0008976">
    <property type="term" value="F:polyphosphate kinase activity"/>
    <property type="evidence" value="ECO:0007669"/>
    <property type="project" value="UniProtKB-UniRule"/>
</dbReference>
<dbReference type="Proteomes" id="UP000541810">
    <property type="component" value="Unassembled WGS sequence"/>
</dbReference>
<evidence type="ECO:0000259" key="14">
    <source>
        <dbReference type="Pfam" id="PF17941"/>
    </source>
</evidence>
<dbReference type="FunFam" id="3.30.870.10:FF:000001">
    <property type="entry name" value="Polyphosphate kinase"/>
    <property type="match status" value="1"/>
</dbReference>
<dbReference type="EC" id="2.7.4.1" evidence="8 9"/>
<comment type="function">
    <text evidence="8 9">Catalyzes the reversible transfer of the terminal phosphate of ATP to form a long-chain polyphosphate (polyP).</text>
</comment>
<evidence type="ECO:0000313" key="16">
    <source>
        <dbReference type="Proteomes" id="UP000541810"/>
    </source>
</evidence>
<dbReference type="HAMAP" id="MF_00347">
    <property type="entry name" value="Polyphosphate_kinase"/>
    <property type="match status" value="1"/>
</dbReference>
<feature type="binding site" evidence="8">
    <location>
        <position position="449"/>
    </location>
    <ligand>
        <name>Mg(2+)</name>
        <dbReference type="ChEBI" id="CHEBI:18420"/>
    </ligand>
</feature>
<dbReference type="AlphaFoldDB" id="A0A7X0H884"/>
<dbReference type="InterPro" id="IPR036830">
    <property type="entry name" value="PP_kinase_middle_dom_sf"/>
</dbReference>
<dbReference type="CDD" id="cd09165">
    <property type="entry name" value="PLDc_PaPPK1_C1_like"/>
    <property type="match status" value="1"/>
</dbReference>